<reference evidence="6" key="1">
    <citation type="submission" date="2022-08" db="EMBL/GenBank/DDBJ databases">
        <title>Novel sulfate-reducing endosymbionts in the free-living metamonad Anaeramoeba.</title>
        <authorList>
            <person name="Jerlstrom-Hultqvist J."/>
            <person name="Cepicka I."/>
            <person name="Gallot-Lavallee L."/>
            <person name="Salas-Leiva D."/>
            <person name="Curtis B.A."/>
            <person name="Zahonova K."/>
            <person name="Pipaliya S."/>
            <person name="Dacks J."/>
            <person name="Roger A.J."/>
        </authorList>
    </citation>
    <scope>NUCLEOTIDE SEQUENCE</scope>
    <source>
        <strain evidence="6">Schooner1</strain>
    </source>
</reference>
<evidence type="ECO:0000259" key="4">
    <source>
        <dbReference type="Pfam" id="PF04111"/>
    </source>
</evidence>
<comment type="similarity">
    <text evidence="1">Belongs to the beclin family.</text>
</comment>
<keyword evidence="7" id="KW-1185">Reference proteome</keyword>
<dbReference type="Gene3D" id="1.10.418.40">
    <property type="entry name" value="Autophagy protein 6/Beclin 1"/>
    <property type="match status" value="1"/>
</dbReference>
<feature type="coiled-coil region" evidence="2">
    <location>
        <begin position="219"/>
        <end position="263"/>
    </location>
</feature>
<feature type="compositionally biased region" description="Acidic residues" evidence="3">
    <location>
        <begin position="124"/>
        <end position="145"/>
    </location>
</feature>
<dbReference type="InterPro" id="IPR038274">
    <property type="entry name" value="Atg6/Beclin_C_sf"/>
</dbReference>
<dbReference type="Pfam" id="PF17675">
    <property type="entry name" value="APG6_N"/>
    <property type="match status" value="1"/>
</dbReference>
<gene>
    <name evidence="6" type="ORF">M0813_18602</name>
</gene>
<dbReference type="PANTHER" id="PTHR12768:SF4">
    <property type="entry name" value="BECLIN-1"/>
    <property type="match status" value="1"/>
</dbReference>
<feature type="domain" description="Atg6/beclin coiled-coil" evidence="5">
    <location>
        <begin position="170"/>
        <end position="296"/>
    </location>
</feature>
<feature type="region of interest" description="Disordered" evidence="3">
    <location>
        <begin position="114"/>
        <end position="145"/>
    </location>
</feature>
<comment type="caution">
    <text evidence="6">The sequence shown here is derived from an EMBL/GenBank/DDBJ whole genome shotgun (WGS) entry which is preliminary data.</text>
</comment>
<evidence type="ECO:0000259" key="5">
    <source>
        <dbReference type="Pfam" id="PF17675"/>
    </source>
</evidence>
<dbReference type="EMBL" id="JAOAOG010000127">
    <property type="protein sequence ID" value="KAJ6247077.1"/>
    <property type="molecule type" value="Genomic_DNA"/>
</dbReference>
<keyword evidence="2" id="KW-0175">Coiled coil</keyword>
<feature type="domain" description="Atg6 BARA" evidence="4">
    <location>
        <begin position="299"/>
        <end position="481"/>
    </location>
</feature>
<organism evidence="6 7">
    <name type="scientific">Anaeramoeba flamelloides</name>
    <dbReference type="NCBI Taxonomy" id="1746091"/>
    <lineage>
        <taxon>Eukaryota</taxon>
        <taxon>Metamonada</taxon>
        <taxon>Anaeramoebidae</taxon>
        <taxon>Anaeramoeba</taxon>
    </lineage>
</organism>
<name>A0ABQ8YRD3_9EUKA</name>
<dbReference type="Proteomes" id="UP001150062">
    <property type="component" value="Unassembled WGS sequence"/>
</dbReference>
<protein>
    <submittedName>
        <fullName evidence="6">Beclin-1</fullName>
    </submittedName>
</protein>
<evidence type="ECO:0000256" key="1">
    <source>
        <dbReference type="ARBA" id="ARBA00005965"/>
    </source>
</evidence>
<dbReference type="Pfam" id="PF04111">
    <property type="entry name" value="APG6"/>
    <property type="match status" value="1"/>
</dbReference>
<evidence type="ECO:0000256" key="2">
    <source>
        <dbReference type="SAM" id="Coils"/>
    </source>
</evidence>
<evidence type="ECO:0000256" key="3">
    <source>
        <dbReference type="SAM" id="MobiDB-lite"/>
    </source>
</evidence>
<proteinExistence type="inferred from homology"/>
<dbReference type="InterPro" id="IPR040455">
    <property type="entry name" value="Atg6_BARA"/>
</dbReference>
<evidence type="ECO:0000313" key="7">
    <source>
        <dbReference type="Proteomes" id="UP001150062"/>
    </source>
</evidence>
<sequence length="500" mass="59591">MSEHGEKTEKFTFVCQDCKSTITVNESFFQMTEETFEKFSKLMKMDPQQKEVLSDFKIQIGLLEQKIQRQENKSGKIDEKDQQNLDEYEKQSKTIENHFEDFFEDLVRTTFSSQMPKMDFRNENEEDEDENSDDSEGSDDDDEEVLDKTKQKFSIQVFELISQKIRKNFPLCIQCTIVFFNEINELIKDELRQKKVYKTFLQHFHEKLNLDSDQILLKNHEYELEIENILNEIDRLEEEDKKITKQLKKIEVQETRSNQLEQKYLADLRNFQLVELVYEEDVESVLMKMEYAQKELDKLVQTSVINDVFHILSDGPFATINNFKLGKLQSIPVEWEEINAAWGLTTLLIVVLSRRFNYKFKNHIIIPIGSFSRIAKIQKINEKENDPIKIKNYCELYFNNDGLLKRFRIKRFNQAMVWFLECVQEFAKFVNKSTKSFIFMYRIKKEKIHGCSIRYNSSNLAEWTRALKYLLTDLKQLMYWSTCKQAESISSFSFSTRGKK</sequence>
<dbReference type="InterPro" id="IPR041691">
    <property type="entry name" value="Atg6/beclin_CC"/>
</dbReference>
<dbReference type="PANTHER" id="PTHR12768">
    <property type="entry name" value="BECLIN 1"/>
    <property type="match status" value="1"/>
</dbReference>
<accession>A0ABQ8YRD3</accession>
<dbReference type="InterPro" id="IPR007243">
    <property type="entry name" value="Atg6/Beclin"/>
</dbReference>
<evidence type="ECO:0000313" key="6">
    <source>
        <dbReference type="EMBL" id="KAJ6247077.1"/>
    </source>
</evidence>